<name>X6LG48_RETFI</name>
<comment type="caution">
    <text evidence="2">The sequence shown here is derived from an EMBL/GenBank/DDBJ whole genome shotgun (WGS) entry which is preliminary data.</text>
</comment>
<organism evidence="2 3">
    <name type="scientific">Reticulomyxa filosa</name>
    <dbReference type="NCBI Taxonomy" id="46433"/>
    <lineage>
        <taxon>Eukaryota</taxon>
        <taxon>Sar</taxon>
        <taxon>Rhizaria</taxon>
        <taxon>Retaria</taxon>
        <taxon>Foraminifera</taxon>
        <taxon>Monothalamids</taxon>
        <taxon>Reticulomyxidae</taxon>
        <taxon>Reticulomyxa</taxon>
    </lineage>
</organism>
<feature type="transmembrane region" description="Helical" evidence="1">
    <location>
        <begin position="125"/>
        <end position="147"/>
    </location>
</feature>
<dbReference type="EMBL" id="ASPP01039621">
    <property type="protein sequence ID" value="ETO00943.1"/>
    <property type="molecule type" value="Genomic_DNA"/>
</dbReference>
<sequence>MLNEKMIELLSDHFVKTTEKERNTLNHLLLNVLFEKNALIYMINIFNITKTIYFLLKNEHYKFIELYNKGFQINVYIEHLCSTNSTLFQTFQKTLDVNCFLSLLLFKKYWKKECKQQLQKKCNSFQYIIINLNNAYFFVATAILTLITLEWYPSLFFCY</sequence>
<evidence type="ECO:0008006" key="4">
    <source>
        <dbReference type="Google" id="ProtNLM"/>
    </source>
</evidence>
<keyword evidence="1" id="KW-0472">Membrane</keyword>
<evidence type="ECO:0000256" key="1">
    <source>
        <dbReference type="SAM" id="Phobius"/>
    </source>
</evidence>
<keyword evidence="1" id="KW-1133">Transmembrane helix</keyword>
<gene>
    <name evidence="2" type="ORF">RFI_36497</name>
</gene>
<proteinExistence type="predicted"/>
<dbReference type="Proteomes" id="UP000023152">
    <property type="component" value="Unassembled WGS sequence"/>
</dbReference>
<dbReference type="AlphaFoldDB" id="X6LG48"/>
<feature type="transmembrane region" description="Helical" evidence="1">
    <location>
        <begin position="38"/>
        <end position="56"/>
    </location>
</feature>
<protein>
    <recommendedName>
        <fullName evidence="4">Transmembrane protein</fullName>
    </recommendedName>
</protein>
<keyword evidence="1" id="KW-0812">Transmembrane</keyword>
<reference evidence="2 3" key="1">
    <citation type="journal article" date="2013" name="Curr. Biol.">
        <title>The Genome of the Foraminiferan Reticulomyxa filosa.</title>
        <authorList>
            <person name="Glockner G."/>
            <person name="Hulsmann N."/>
            <person name="Schleicher M."/>
            <person name="Noegel A.A."/>
            <person name="Eichinger L."/>
            <person name="Gallinger C."/>
            <person name="Pawlowski J."/>
            <person name="Sierra R."/>
            <person name="Euteneuer U."/>
            <person name="Pillet L."/>
            <person name="Moustafa A."/>
            <person name="Platzer M."/>
            <person name="Groth M."/>
            <person name="Szafranski K."/>
            <person name="Schliwa M."/>
        </authorList>
    </citation>
    <scope>NUCLEOTIDE SEQUENCE [LARGE SCALE GENOMIC DNA]</scope>
</reference>
<keyword evidence="3" id="KW-1185">Reference proteome</keyword>
<evidence type="ECO:0000313" key="2">
    <source>
        <dbReference type="EMBL" id="ETO00943.1"/>
    </source>
</evidence>
<evidence type="ECO:0000313" key="3">
    <source>
        <dbReference type="Proteomes" id="UP000023152"/>
    </source>
</evidence>
<accession>X6LG48</accession>